<evidence type="ECO:0000313" key="12">
    <source>
        <dbReference type="EMBL" id="CAJ1405979.1"/>
    </source>
</evidence>
<dbReference type="InterPro" id="IPR008271">
    <property type="entry name" value="Ser/Thr_kinase_AS"/>
</dbReference>
<feature type="binding site" evidence="9">
    <location>
        <position position="304"/>
    </location>
    <ligand>
        <name>ATP</name>
        <dbReference type="ChEBI" id="CHEBI:30616"/>
    </ligand>
</feature>
<dbReference type="Pfam" id="PF00069">
    <property type="entry name" value="Pkinase"/>
    <property type="match status" value="2"/>
</dbReference>
<dbReference type="PANTHER" id="PTHR44899">
    <property type="entry name" value="CAMK FAMILY PROTEIN KINASE"/>
    <property type="match status" value="1"/>
</dbReference>
<proteinExistence type="predicted"/>
<dbReference type="InterPro" id="IPR051131">
    <property type="entry name" value="NEK_Ser/Thr_kinase_NIMA"/>
</dbReference>
<feature type="region of interest" description="Disordered" evidence="10">
    <location>
        <begin position="759"/>
        <end position="788"/>
    </location>
</feature>
<dbReference type="InterPro" id="IPR011009">
    <property type="entry name" value="Kinase-like_dom_sf"/>
</dbReference>
<keyword evidence="3" id="KW-0808">Transferase</keyword>
<dbReference type="PROSITE" id="PS50011">
    <property type="entry name" value="PROTEIN_KINASE_DOM"/>
    <property type="match status" value="2"/>
</dbReference>
<dbReference type="Proteomes" id="UP001178507">
    <property type="component" value="Unassembled WGS sequence"/>
</dbReference>
<accession>A0AA36NGS8</accession>
<keyword evidence="13" id="KW-1185">Reference proteome</keyword>
<comment type="caution">
    <text evidence="12">The sequence shown here is derived from an EMBL/GenBank/DDBJ whole genome shotgun (WGS) entry which is preliminary data.</text>
</comment>
<keyword evidence="2" id="KW-0723">Serine/threonine-protein kinase</keyword>
<evidence type="ECO:0000313" key="13">
    <source>
        <dbReference type="Proteomes" id="UP001178507"/>
    </source>
</evidence>
<dbReference type="SMART" id="SM00220">
    <property type="entry name" value="S_TKc"/>
    <property type="match status" value="2"/>
</dbReference>
<dbReference type="EMBL" id="CAUJNA010003610">
    <property type="protein sequence ID" value="CAJ1405979.1"/>
    <property type="molecule type" value="Genomic_DNA"/>
</dbReference>
<feature type="domain" description="Protein kinase" evidence="11">
    <location>
        <begin position="7"/>
        <end position="275"/>
    </location>
</feature>
<protein>
    <recommendedName>
        <fullName evidence="1">non-specific serine/threonine protein kinase</fullName>
        <ecNumber evidence="1">2.7.11.1</ecNumber>
    </recommendedName>
</protein>
<comment type="catalytic activity">
    <reaction evidence="8">
        <text>L-seryl-[protein] + ATP = O-phospho-L-seryl-[protein] + ADP + H(+)</text>
        <dbReference type="Rhea" id="RHEA:17989"/>
        <dbReference type="Rhea" id="RHEA-COMP:9863"/>
        <dbReference type="Rhea" id="RHEA-COMP:11604"/>
        <dbReference type="ChEBI" id="CHEBI:15378"/>
        <dbReference type="ChEBI" id="CHEBI:29999"/>
        <dbReference type="ChEBI" id="CHEBI:30616"/>
        <dbReference type="ChEBI" id="CHEBI:83421"/>
        <dbReference type="ChEBI" id="CHEBI:456216"/>
        <dbReference type="EC" id="2.7.11.1"/>
    </reaction>
</comment>
<dbReference type="GO" id="GO:0005524">
    <property type="term" value="F:ATP binding"/>
    <property type="evidence" value="ECO:0007669"/>
    <property type="project" value="UniProtKB-UniRule"/>
</dbReference>
<feature type="domain" description="Protein kinase" evidence="11">
    <location>
        <begin position="274"/>
        <end position="546"/>
    </location>
</feature>
<dbReference type="SUPFAM" id="SSF56112">
    <property type="entry name" value="Protein kinase-like (PK-like)"/>
    <property type="match status" value="2"/>
</dbReference>
<keyword evidence="6 9" id="KW-0067">ATP-binding</keyword>
<evidence type="ECO:0000259" key="11">
    <source>
        <dbReference type="PROSITE" id="PS50011"/>
    </source>
</evidence>
<sequence length="788" mass="86453">MNLPSSYQMGRCIARSHASRVTEATYLETCAVVAIKQVTNDMDEGLQKECETEITILQMLDHPNLIKYHTHFTYQADLYLVMELATGGTLANRIDQANKQGEPIEEHLLWRWLCDVSSALAYLHKRRVLHRDVKPSHIFIGESGQAKLGDFGLSKAFSDATTCAMSCVGTPLYMSPEIVRGEGYSFGSDIWSLGCSLYELAAGVPPFHRTDMDFVALGHAICSADYPHLPADGWSKDFRSIVSQILTVDPSQRPAAQKIFDTASCRLMPRIHDFQIIGSIGRGQFSEVHRALWKAAGDREVALKRIQIDEMDDHARREVHAEAKILQELSHPTIVKYYDSFTEDDEMVIILELAAHGDLSSLLGKLKHAERLMQEHQVWGIFFQISEALHHMHRQRIMHRDIKPENTFVCHRGMVKLGDLGLGRYFSSNTYKAHSVVGTPFYMSPEVISDSGGYSFKSDIWSMGCVLYELYTLRSPFAGPGMNYYMLGNKINKAEYPQLPADASQRVAELCAEILQVSQDARPDSAATCAIAGKCLNDCLVMHPTQKLVVPEGCSFDDPQTINQCLLQAAQVVEELLGSGSPRSPPKGQTDIHPPTKPRPERPRGGYISVDNRYLPFVAPVSNFEAGRRKDALVPAIPGVVACSLSLFSLALCLSQTPDDSRNMSSTIAQAFPCGGADGHGHAPHKVGGCDQATRGCGAKPRTLAPHPAAHNAAGLFNVAVAKLEGYNTVQRRRLAQPAWPGLLSLGARAPLLAKAAAGRRPTAARGTAKEGTCTTTARAVTSHDALR</sequence>
<dbReference type="GO" id="GO:0004674">
    <property type="term" value="F:protein serine/threonine kinase activity"/>
    <property type="evidence" value="ECO:0007669"/>
    <property type="project" value="UniProtKB-KW"/>
</dbReference>
<evidence type="ECO:0000256" key="8">
    <source>
        <dbReference type="ARBA" id="ARBA00048679"/>
    </source>
</evidence>
<evidence type="ECO:0000256" key="4">
    <source>
        <dbReference type="ARBA" id="ARBA00022741"/>
    </source>
</evidence>
<dbReference type="PROSITE" id="PS00108">
    <property type="entry name" value="PROTEIN_KINASE_ST"/>
    <property type="match status" value="1"/>
</dbReference>
<reference evidence="12" key="1">
    <citation type="submission" date="2023-08" db="EMBL/GenBank/DDBJ databases">
        <authorList>
            <person name="Chen Y."/>
            <person name="Shah S."/>
            <person name="Dougan E. K."/>
            <person name="Thang M."/>
            <person name="Chan C."/>
        </authorList>
    </citation>
    <scope>NUCLEOTIDE SEQUENCE</scope>
</reference>
<evidence type="ECO:0000256" key="3">
    <source>
        <dbReference type="ARBA" id="ARBA00022679"/>
    </source>
</evidence>
<evidence type="ECO:0000256" key="9">
    <source>
        <dbReference type="PROSITE-ProRule" id="PRU10141"/>
    </source>
</evidence>
<keyword evidence="4 9" id="KW-0547">Nucleotide-binding</keyword>
<name>A0AA36NGS8_9DINO</name>
<organism evidence="12 13">
    <name type="scientific">Effrenium voratum</name>
    <dbReference type="NCBI Taxonomy" id="2562239"/>
    <lineage>
        <taxon>Eukaryota</taxon>
        <taxon>Sar</taxon>
        <taxon>Alveolata</taxon>
        <taxon>Dinophyceae</taxon>
        <taxon>Suessiales</taxon>
        <taxon>Symbiodiniaceae</taxon>
        <taxon>Effrenium</taxon>
    </lineage>
</organism>
<dbReference type="InterPro" id="IPR000719">
    <property type="entry name" value="Prot_kinase_dom"/>
</dbReference>
<comment type="catalytic activity">
    <reaction evidence="7">
        <text>L-threonyl-[protein] + ATP = O-phospho-L-threonyl-[protein] + ADP + H(+)</text>
        <dbReference type="Rhea" id="RHEA:46608"/>
        <dbReference type="Rhea" id="RHEA-COMP:11060"/>
        <dbReference type="Rhea" id="RHEA-COMP:11605"/>
        <dbReference type="ChEBI" id="CHEBI:15378"/>
        <dbReference type="ChEBI" id="CHEBI:30013"/>
        <dbReference type="ChEBI" id="CHEBI:30616"/>
        <dbReference type="ChEBI" id="CHEBI:61977"/>
        <dbReference type="ChEBI" id="CHEBI:456216"/>
        <dbReference type="EC" id="2.7.11.1"/>
    </reaction>
</comment>
<dbReference type="AlphaFoldDB" id="A0AA36NGS8"/>
<evidence type="ECO:0000256" key="7">
    <source>
        <dbReference type="ARBA" id="ARBA00047899"/>
    </source>
</evidence>
<dbReference type="EC" id="2.7.11.1" evidence="1"/>
<feature type="region of interest" description="Disordered" evidence="10">
    <location>
        <begin position="578"/>
        <end position="607"/>
    </location>
</feature>
<dbReference type="PANTHER" id="PTHR44899:SF7">
    <property type="entry name" value="NIMA-RELATED KINASE"/>
    <property type="match status" value="1"/>
</dbReference>
<evidence type="ECO:0000256" key="5">
    <source>
        <dbReference type="ARBA" id="ARBA00022777"/>
    </source>
</evidence>
<dbReference type="Gene3D" id="1.10.510.10">
    <property type="entry name" value="Transferase(Phosphotransferase) domain 1"/>
    <property type="match status" value="2"/>
</dbReference>
<dbReference type="InterPro" id="IPR017441">
    <property type="entry name" value="Protein_kinase_ATP_BS"/>
</dbReference>
<evidence type="ECO:0000256" key="1">
    <source>
        <dbReference type="ARBA" id="ARBA00012513"/>
    </source>
</evidence>
<gene>
    <name evidence="12" type="ORF">EVOR1521_LOCUS28053</name>
</gene>
<keyword evidence="5" id="KW-0418">Kinase</keyword>
<evidence type="ECO:0000256" key="2">
    <source>
        <dbReference type="ARBA" id="ARBA00022527"/>
    </source>
</evidence>
<evidence type="ECO:0000256" key="6">
    <source>
        <dbReference type="ARBA" id="ARBA00022840"/>
    </source>
</evidence>
<dbReference type="Gene3D" id="3.30.200.20">
    <property type="entry name" value="Phosphorylase Kinase, domain 1"/>
    <property type="match status" value="1"/>
</dbReference>
<dbReference type="PROSITE" id="PS00107">
    <property type="entry name" value="PROTEIN_KINASE_ATP"/>
    <property type="match status" value="1"/>
</dbReference>
<evidence type="ECO:0000256" key="10">
    <source>
        <dbReference type="SAM" id="MobiDB-lite"/>
    </source>
</evidence>